<keyword evidence="4 6" id="KW-0472">Membrane</keyword>
<feature type="transmembrane region" description="Helical" evidence="6">
    <location>
        <begin position="149"/>
        <end position="169"/>
    </location>
</feature>
<feature type="transmembrane region" description="Helical" evidence="6">
    <location>
        <begin position="284"/>
        <end position="303"/>
    </location>
</feature>
<evidence type="ECO:0000313" key="9">
    <source>
        <dbReference type="Proteomes" id="UP000217446"/>
    </source>
</evidence>
<dbReference type="InterPro" id="IPR036259">
    <property type="entry name" value="MFS_trans_sf"/>
</dbReference>
<evidence type="ECO:0000256" key="5">
    <source>
        <dbReference type="SAM" id="MobiDB-lite"/>
    </source>
</evidence>
<evidence type="ECO:0000256" key="2">
    <source>
        <dbReference type="ARBA" id="ARBA00022692"/>
    </source>
</evidence>
<evidence type="ECO:0000313" key="8">
    <source>
        <dbReference type="EMBL" id="GAX58225.1"/>
    </source>
</evidence>
<dbReference type="Pfam" id="PF07690">
    <property type="entry name" value="MFS_1"/>
    <property type="match status" value="2"/>
</dbReference>
<dbReference type="Proteomes" id="UP000217446">
    <property type="component" value="Unassembled WGS sequence"/>
</dbReference>
<feature type="transmembrane region" description="Helical" evidence="6">
    <location>
        <begin position="115"/>
        <end position="137"/>
    </location>
</feature>
<comment type="subcellular location">
    <subcellularLocation>
        <location evidence="1">Cell membrane</location>
        <topology evidence="1">Multi-pass membrane protein</topology>
    </subcellularLocation>
</comment>
<dbReference type="PANTHER" id="PTHR23508">
    <property type="entry name" value="CARBOXYLIC ACID TRANSPORTER PROTEIN HOMOLOG"/>
    <property type="match status" value="1"/>
</dbReference>
<keyword evidence="9" id="KW-1185">Reference proteome</keyword>
<evidence type="ECO:0000256" key="4">
    <source>
        <dbReference type="ARBA" id="ARBA00023136"/>
    </source>
</evidence>
<dbReference type="InterPro" id="IPR011701">
    <property type="entry name" value="MFS"/>
</dbReference>
<gene>
    <name evidence="8" type="ORF">SO3561_09796</name>
</gene>
<feature type="transmembrane region" description="Helical" evidence="6">
    <location>
        <begin position="175"/>
        <end position="192"/>
    </location>
</feature>
<dbReference type="SUPFAM" id="SSF103473">
    <property type="entry name" value="MFS general substrate transporter"/>
    <property type="match status" value="1"/>
</dbReference>
<feature type="transmembrane region" description="Helical" evidence="6">
    <location>
        <begin position="60"/>
        <end position="81"/>
    </location>
</feature>
<evidence type="ECO:0000256" key="1">
    <source>
        <dbReference type="ARBA" id="ARBA00004651"/>
    </source>
</evidence>
<name>A0A250VVU5_STROL</name>
<dbReference type="PROSITE" id="PS50850">
    <property type="entry name" value="MFS"/>
    <property type="match status" value="1"/>
</dbReference>
<evidence type="ECO:0000256" key="6">
    <source>
        <dbReference type="SAM" id="Phobius"/>
    </source>
</evidence>
<feature type="transmembrane region" description="Helical" evidence="6">
    <location>
        <begin position="315"/>
        <end position="334"/>
    </location>
</feature>
<dbReference type="EMBL" id="BDQI01000048">
    <property type="protein sequence ID" value="GAX58225.1"/>
    <property type="molecule type" value="Genomic_DNA"/>
</dbReference>
<feature type="compositionally biased region" description="Basic and acidic residues" evidence="5">
    <location>
        <begin position="444"/>
        <end position="461"/>
    </location>
</feature>
<dbReference type="InterPro" id="IPR020846">
    <property type="entry name" value="MFS_dom"/>
</dbReference>
<feature type="transmembrane region" description="Helical" evidence="6">
    <location>
        <begin position="407"/>
        <end position="426"/>
    </location>
</feature>
<dbReference type="AlphaFoldDB" id="A0A250VVU5"/>
<feature type="region of interest" description="Disordered" evidence="5">
    <location>
        <begin position="439"/>
        <end position="461"/>
    </location>
</feature>
<feature type="transmembrane region" description="Helical" evidence="6">
    <location>
        <begin position="20"/>
        <end position="40"/>
    </location>
</feature>
<accession>A0A250VVU5</accession>
<dbReference type="Gene3D" id="1.20.1250.20">
    <property type="entry name" value="MFS general substrate transporter like domains"/>
    <property type="match status" value="2"/>
</dbReference>
<comment type="caution">
    <text evidence="8">The sequence shown here is derived from an EMBL/GenBank/DDBJ whole genome shotgun (WGS) entry which is preliminary data.</text>
</comment>
<feature type="transmembrane region" description="Helical" evidence="6">
    <location>
        <begin position="238"/>
        <end position="259"/>
    </location>
</feature>
<dbReference type="PANTHER" id="PTHR23508:SF10">
    <property type="entry name" value="CARBOXYLIC ACID TRANSPORTER PROTEIN HOMOLOG"/>
    <property type="match status" value="1"/>
</dbReference>
<organism evidence="8 9">
    <name type="scientific">Streptomyces olivochromogenes</name>
    <dbReference type="NCBI Taxonomy" id="1963"/>
    <lineage>
        <taxon>Bacteria</taxon>
        <taxon>Bacillati</taxon>
        <taxon>Actinomycetota</taxon>
        <taxon>Actinomycetes</taxon>
        <taxon>Kitasatosporales</taxon>
        <taxon>Streptomycetaceae</taxon>
        <taxon>Streptomyces</taxon>
    </lineage>
</organism>
<reference evidence="9" key="1">
    <citation type="submission" date="2017-05" db="EMBL/GenBank/DDBJ databases">
        <title>Streptomyces olivochromogenes NBRC 3561 whole genome shotgun sequence.</title>
        <authorList>
            <person name="Dohra H."/>
            <person name="Kodani S."/>
        </authorList>
    </citation>
    <scope>NUCLEOTIDE SEQUENCE [LARGE SCALE GENOMIC DNA]</scope>
    <source>
        <strain evidence="9">NBRC 3561</strain>
    </source>
</reference>
<keyword evidence="2 6" id="KW-0812">Transmembrane</keyword>
<protein>
    <submittedName>
        <fullName evidence="8">MFS transporter</fullName>
    </submittedName>
</protein>
<feature type="transmembrane region" description="Helical" evidence="6">
    <location>
        <begin position="381"/>
        <end position="401"/>
    </location>
</feature>
<feature type="domain" description="Major facilitator superfamily (MFS) profile" evidence="7">
    <location>
        <begin position="22"/>
        <end position="430"/>
    </location>
</feature>
<dbReference type="RefSeq" id="WP_067384089.1">
    <property type="nucleotide sequence ID" value="NZ_BDQI01000048.1"/>
</dbReference>
<dbReference type="InterPro" id="IPR005829">
    <property type="entry name" value="Sugar_transporter_CS"/>
</dbReference>
<dbReference type="GO" id="GO:0005886">
    <property type="term" value="C:plasma membrane"/>
    <property type="evidence" value="ECO:0007669"/>
    <property type="project" value="UniProtKB-SubCell"/>
</dbReference>
<proteinExistence type="predicted"/>
<evidence type="ECO:0000256" key="3">
    <source>
        <dbReference type="ARBA" id="ARBA00022989"/>
    </source>
</evidence>
<evidence type="ECO:0000259" key="7">
    <source>
        <dbReference type="PROSITE" id="PS50850"/>
    </source>
</evidence>
<feature type="transmembrane region" description="Helical" evidence="6">
    <location>
        <begin position="340"/>
        <end position="361"/>
    </location>
</feature>
<dbReference type="PROSITE" id="PS00217">
    <property type="entry name" value="SUGAR_TRANSPORT_2"/>
    <property type="match status" value="1"/>
</dbReference>
<dbReference type="GO" id="GO:0046943">
    <property type="term" value="F:carboxylic acid transmembrane transporter activity"/>
    <property type="evidence" value="ECO:0007669"/>
    <property type="project" value="TreeGrafter"/>
</dbReference>
<feature type="transmembrane region" description="Helical" evidence="6">
    <location>
        <begin position="88"/>
        <end position="109"/>
    </location>
</feature>
<sequence length="461" mass="49344">MAAPSTSARPWREEISKYQWAVLFATTLGWALDGFDSSLFTQVAAPATADLLNRPSTFHTGLVVTLFLAGWATGAILFGAVADYIGRVRVLIIGVLTYSVFTAATVFVTEYWQFALVRFIAGIGSGVELPVGAALVAEAWNNRHRAKASSVMMSGLAIGSLLSALVYYFVGGLGWRQTLAFGLAPALLALFIRRHIHEPATTAEVKAQRAARRQERAAGAAKTADDRFVLNQLFSRPLVGRTVACTLICCGALFAFWGVTTWTPQIIRVVVANRGVTGEAAVPYVSWATAALNVGGLLGYASWGFIADRIGRRRTYAMSLLIGITGILALYPFADSYTTYLWLLPVVGFGVFGVLSGNAVFFPELFGPSVRASAMAVTNSIGRFLTAAGPLFAGAIATTWFDGNLARATAAVSMLIVIAFIGLWFTPETHGRFLYSGAPTSSDHTSHTTDRMADARQPEAT</sequence>
<keyword evidence="3 6" id="KW-1133">Transmembrane helix</keyword>